<name>A0A8S1YLJ0_9CILI</name>
<evidence type="ECO:0000313" key="1">
    <source>
        <dbReference type="EMBL" id="CAD8214583.1"/>
    </source>
</evidence>
<dbReference type="EMBL" id="CAJJDO010000227">
    <property type="protein sequence ID" value="CAD8214583.1"/>
    <property type="molecule type" value="Genomic_DNA"/>
</dbReference>
<protein>
    <submittedName>
        <fullName evidence="1">Uncharacterized protein</fullName>
    </submittedName>
</protein>
<keyword evidence="2" id="KW-1185">Reference proteome</keyword>
<dbReference type="Proteomes" id="UP000689195">
    <property type="component" value="Unassembled WGS sequence"/>
</dbReference>
<evidence type="ECO:0000313" key="2">
    <source>
        <dbReference type="Proteomes" id="UP000689195"/>
    </source>
</evidence>
<comment type="caution">
    <text evidence="1">The sequence shown here is derived from an EMBL/GenBank/DDBJ whole genome shotgun (WGS) entry which is preliminary data.</text>
</comment>
<gene>
    <name evidence="1" type="ORF">PPENT_87.1.T2270002</name>
</gene>
<organism evidence="1 2">
    <name type="scientific">Paramecium pentaurelia</name>
    <dbReference type="NCBI Taxonomy" id="43138"/>
    <lineage>
        <taxon>Eukaryota</taxon>
        <taxon>Sar</taxon>
        <taxon>Alveolata</taxon>
        <taxon>Ciliophora</taxon>
        <taxon>Intramacronucleata</taxon>
        <taxon>Oligohymenophorea</taxon>
        <taxon>Peniculida</taxon>
        <taxon>Parameciidae</taxon>
        <taxon>Paramecium</taxon>
    </lineage>
</organism>
<accession>A0A8S1YLJ0</accession>
<sequence length="50" mass="6300">MIQILKKEDYERIVFRNGLKLPEFLKQDLMKFFEPKISFETRRYNYNKQI</sequence>
<proteinExistence type="predicted"/>
<reference evidence="1" key="1">
    <citation type="submission" date="2021-01" db="EMBL/GenBank/DDBJ databases">
        <authorList>
            <consortium name="Genoscope - CEA"/>
            <person name="William W."/>
        </authorList>
    </citation>
    <scope>NUCLEOTIDE SEQUENCE</scope>
</reference>
<dbReference type="AlphaFoldDB" id="A0A8S1YLJ0"/>